<dbReference type="InterPro" id="IPR045005">
    <property type="entry name" value="BPM1-6"/>
</dbReference>
<name>A0AAV6X648_9LAMI</name>
<reference evidence="4" key="1">
    <citation type="submission" date="2019-10" db="EMBL/GenBank/DDBJ databases">
        <authorList>
            <person name="Zhang R."/>
            <person name="Pan Y."/>
            <person name="Wang J."/>
            <person name="Ma R."/>
            <person name="Yu S."/>
        </authorList>
    </citation>
    <scope>NUCLEOTIDE SEQUENCE</scope>
    <source>
        <strain evidence="4">LA-IB0</strain>
        <tissue evidence="4">Leaf</tissue>
    </source>
</reference>
<dbReference type="InterPro" id="IPR000210">
    <property type="entry name" value="BTB/POZ_dom"/>
</dbReference>
<evidence type="ECO:0008006" key="6">
    <source>
        <dbReference type="Google" id="ProtNLM"/>
    </source>
</evidence>
<dbReference type="InterPro" id="IPR008974">
    <property type="entry name" value="TRAF-like"/>
</dbReference>
<dbReference type="CDD" id="cd18186">
    <property type="entry name" value="BTB_POZ_ZBTB_KLHL-like"/>
    <property type="match status" value="1"/>
</dbReference>
<dbReference type="SUPFAM" id="SSF54695">
    <property type="entry name" value="POZ domain"/>
    <property type="match status" value="1"/>
</dbReference>
<dbReference type="Proteomes" id="UP000826271">
    <property type="component" value="Unassembled WGS sequence"/>
</dbReference>
<dbReference type="Gene3D" id="3.30.710.10">
    <property type="entry name" value="Potassium Channel Kv1.1, Chain A"/>
    <property type="match status" value="1"/>
</dbReference>
<gene>
    <name evidence="4" type="ORF">BUALT_Bualt07G0003500</name>
</gene>
<dbReference type="Gene3D" id="2.60.210.10">
    <property type="entry name" value="Apoptosis, Tumor Necrosis Factor Receptor Associated Protein 2, Chain A"/>
    <property type="match status" value="1"/>
</dbReference>
<evidence type="ECO:0000259" key="3">
    <source>
        <dbReference type="PROSITE" id="PS50144"/>
    </source>
</evidence>
<dbReference type="GO" id="GO:0016567">
    <property type="term" value="P:protein ubiquitination"/>
    <property type="evidence" value="ECO:0007669"/>
    <property type="project" value="InterPro"/>
</dbReference>
<protein>
    <recommendedName>
        <fullName evidence="6">BTB domain-containing protein</fullName>
    </recommendedName>
</protein>
<dbReference type="PANTHER" id="PTHR26379:SF466">
    <property type="entry name" value="BTB_POZ AND MATH DOMAIN-CONTAINING PROTEIN 4"/>
    <property type="match status" value="1"/>
</dbReference>
<dbReference type="SUPFAM" id="SSF49599">
    <property type="entry name" value="TRAF domain-like"/>
    <property type="match status" value="1"/>
</dbReference>
<dbReference type="Pfam" id="PF22486">
    <property type="entry name" value="MATH_2"/>
    <property type="match status" value="1"/>
</dbReference>
<dbReference type="PANTHER" id="PTHR26379">
    <property type="entry name" value="BTB/POZ AND MATH DOMAIN-CONTAINING PROTEIN 1"/>
    <property type="match status" value="1"/>
</dbReference>
<comment type="caution">
    <text evidence="4">The sequence shown here is derived from an EMBL/GenBank/DDBJ whole genome shotgun (WGS) entry which is preliminary data.</text>
</comment>
<evidence type="ECO:0000313" key="5">
    <source>
        <dbReference type="Proteomes" id="UP000826271"/>
    </source>
</evidence>
<dbReference type="EMBL" id="WHWC01000007">
    <property type="protein sequence ID" value="KAG8378611.1"/>
    <property type="molecule type" value="Genomic_DNA"/>
</dbReference>
<comment type="pathway">
    <text evidence="1">Protein modification; protein ubiquitination.</text>
</comment>
<keyword evidence="5" id="KW-1185">Reference proteome</keyword>
<proteinExistence type="predicted"/>
<dbReference type="Pfam" id="PF00651">
    <property type="entry name" value="BTB"/>
    <property type="match status" value="1"/>
</dbReference>
<evidence type="ECO:0000313" key="4">
    <source>
        <dbReference type="EMBL" id="KAG8378611.1"/>
    </source>
</evidence>
<feature type="domain" description="MATH" evidence="3">
    <location>
        <begin position="1"/>
        <end position="107"/>
    </location>
</feature>
<feature type="domain" description="BTB" evidence="2">
    <location>
        <begin position="123"/>
        <end position="175"/>
    </location>
</feature>
<dbReference type="InterPro" id="IPR011333">
    <property type="entry name" value="SKP1/BTB/POZ_sf"/>
</dbReference>
<dbReference type="InterPro" id="IPR002083">
    <property type="entry name" value="MATH/TRAF_dom"/>
</dbReference>
<dbReference type="CDD" id="cd00121">
    <property type="entry name" value="MATH"/>
    <property type="match status" value="1"/>
</dbReference>
<evidence type="ECO:0000256" key="1">
    <source>
        <dbReference type="ARBA" id="ARBA00004906"/>
    </source>
</evidence>
<evidence type="ECO:0000259" key="2">
    <source>
        <dbReference type="PROSITE" id="PS50097"/>
    </source>
</evidence>
<dbReference type="PROSITE" id="PS50144">
    <property type="entry name" value="MATH"/>
    <property type="match status" value="1"/>
</dbReference>
<dbReference type="PROSITE" id="PS50097">
    <property type="entry name" value="BTB"/>
    <property type="match status" value="1"/>
</dbReference>
<dbReference type="AlphaFoldDB" id="A0AAV6X648"/>
<accession>A0AAV6X648</accession>
<organism evidence="4 5">
    <name type="scientific">Buddleja alternifolia</name>
    <dbReference type="NCBI Taxonomy" id="168488"/>
    <lineage>
        <taxon>Eukaryota</taxon>
        <taxon>Viridiplantae</taxon>
        <taxon>Streptophyta</taxon>
        <taxon>Embryophyta</taxon>
        <taxon>Tracheophyta</taxon>
        <taxon>Spermatophyta</taxon>
        <taxon>Magnoliopsida</taxon>
        <taxon>eudicotyledons</taxon>
        <taxon>Gunneridae</taxon>
        <taxon>Pentapetalae</taxon>
        <taxon>asterids</taxon>
        <taxon>lamiids</taxon>
        <taxon>Lamiales</taxon>
        <taxon>Scrophulariaceae</taxon>
        <taxon>Buddlejeae</taxon>
        <taxon>Buddleja</taxon>
    </lineage>
</organism>
<sequence>MVGGYEWKIWFFPNGKSVGVYNAGQTSLYLALRSNTKDRVLCLFEIHLIDQSGKGNHHGRSLFNTFPPDMTYFTLGHMDGLFYFIKQDCLEPSDYLKDDCLKINCSIQGLISRIEKLLLKNNADIFVKVAEETLIVQKSTLAAHSDVFRSLLSNAHQQHNEIVIPDTKPRTFECLRLVELEICAQVSRLVWST</sequence>